<dbReference type="EMBL" id="KQ980957">
    <property type="protein sequence ID" value="KYN11081.1"/>
    <property type="molecule type" value="Genomic_DNA"/>
</dbReference>
<evidence type="ECO:0000313" key="1">
    <source>
        <dbReference type="EMBL" id="KYN11081.1"/>
    </source>
</evidence>
<evidence type="ECO:0008006" key="3">
    <source>
        <dbReference type="Google" id="ProtNLM"/>
    </source>
</evidence>
<evidence type="ECO:0000313" key="2">
    <source>
        <dbReference type="Proteomes" id="UP000078492"/>
    </source>
</evidence>
<dbReference type="Gene3D" id="3.30.420.10">
    <property type="entry name" value="Ribonuclease H-like superfamily/Ribonuclease H"/>
    <property type="match status" value="1"/>
</dbReference>
<dbReference type="InterPro" id="IPR036397">
    <property type="entry name" value="RNaseH_sf"/>
</dbReference>
<organism evidence="1 2">
    <name type="scientific">Trachymyrmex cornetzi</name>
    <dbReference type="NCBI Taxonomy" id="471704"/>
    <lineage>
        <taxon>Eukaryota</taxon>
        <taxon>Metazoa</taxon>
        <taxon>Ecdysozoa</taxon>
        <taxon>Arthropoda</taxon>
        <taxon>Hexapoda</taxon>
        <taxon>Insecta</taxon>
        <taxon>Pterygota</taxon>
        <taxon>Neoptera</taxon>
        <taxon>Endopterygota</taxon>
        <taxon>Hymenoptera</taxon>
        <taxon>Apocrita</taxon>
        <taxon>Aculeata</taxon>
        <taxon>Formicoidea</taxon>
        <taxon>Formicidae</taxon>
        <taxon>Myrmicinae</taxon>
        <taxon>Trachymyrmex</taxon>
    </lineage>
</organism>
<dbReference type="GO" id="GO:0003676">
    <property type="term" value="F:nucleic acid binding"/>
    <property type="evidence" value="ECO:0007669"/>
    <property type="project" value="InterPro"/>
</dbReference>
<gene>
    <name evidence="1" type="ORF">ALC57_16782</name>
</gene>
<name>A0A151IUM5_9HYME</name>
<dbReference type="Proteomes" id="UP000078492">
    <property type="component" value="Unassembled WGS sequence"/>
</dbReference>
<keyword evidence="2" id="KW-1185">Reference proteome</keyword>
<reference evidence="1 2" key="1">
    <citation type="submission" date="2015-09" db="EMBL/GenBank/DDBJ databases">
        <title>Trachymyrmex cornetzi WGS genome.</title>
        <authorList>
            <person name="Nygaard S."/>
            <person name="Hu H."/>
            <person name="Boomsma J."/>
            <person name="Zhang G."/>
        </authorList>
    </citation>
    <scope>NUCLEOTIDE SEQUENCE [LARGE SCALE GENOMIC DNA]</scope>
    <source>
        <strain evidence="1">Tcor2-1</strain>
        <tissue evidence="1">Whole body</tissue>
    </source>
</reference>
<dbReference type="AlphaFoldDB" id="A0A151IUM5"/>
<accession>A0A151IUM5</accession>
<protein>
    <recommendedName>
        <fullName evidence="3">Tc1-like transposase DDE domain-containing protein</fullName>
    </recommendedName>
</protein>
<sequence>MSPDLNPIEHVWDMLERRLRRAFYRRGIALLPERWEKVVENGGNYFD</sequence>
<proteinExistence type="predicted"/>